<name>A0A6J6EDR8_9ZZZZ</name>
<evidence type="ECO:0000313" key="1">
    <source>
        <dbReference type="EMBL" id="CAB4571278.1"/>
    </source>
</evidence>
<sequence>MLFTIKMIVFVSACNQLYINNWLECYKSIRVCFPESDIHFFDLGCDNPNSIQKLDKVIYHYFDFSEYPEWVHINSKPVGQWAWKSVCVKKIKNILILEGKSDTTLIWSDSANIFSKISVRLDGLCKRNGLFSNYTSGSVETWTIDQTIDILDADKFRKLQMRNAAYIGFYLGIPWVSDFIDEWELCCINKEIIAPFGSDRSNHRQDQSVLTILYYRYSEIYKFNTDHIDCGVLIHQKQPERSY</sequence>
<protein>
    <submittedName>
        <fullName evidence="1">Unannotated protein</fullName>
    </submittedName>
</protein>
<dbReference type="EMBL" id="CAEZTT010000020">
    <property type="protein sequence ID" value="CAB4571278.1"/>
    <property type="molecule type" value="Genomic_DNA"/>
</dbReference>
<dbReference type="Pfam" id="PF07801">
    <property type="entry name" value="DUF1647"/>
    <property type="match status" value="1"/>
</dbReference>
<dbReference type="PANTHER" id="PTHR31389">
    <property type="entry name" value="LD39211P"/>
    <property type="match status" value="1"/>
</dbReference>
<dbReference type="InterPro" id="IPR012444">
    <property type="entry name" value="DUF1647"/>
</dbReference>
<reference evidence="1" key="1">
    <citation type="submission" date="2020-05" db="EMBL/GenBank/DDBJ databases">
        <authorList>
            <person name="Chiriac C."/>
            <person name="Salcher M."/>
            <person name="Ghai R."/>
            <person name="Kavagutti S V."/>
        </authorList>
    </citation>
    <scope>NUCLEOTIDE SEQUENCE</scope>
</reference>
<dbReference type="PANTHER" id="PTHR31389:SF4">
    <property type="entry name" value="LD39211P"/>
    <property type="match status" value="1"/>
</dbReference>
<gene>
    <name evidence="1" type="ORF">UFOPK1726_00297</name>
</gene>
<dbReference type="AlphaFoldDB" id="A0A6J6EDR8"/>
<accession>A0A6J6EDR8</accession>
<organism evidence="1">
    <name type="scientific">freshwater metagenome</name>
    <dbReference type="NCBI Taxonomy" id="449393"/>
    <lineage>
        <taxon>unclassified sequences</taxon>
        <taxon>metagenomes</taxon>
        <taxon>ecological metagenomes</taxon>
    </lineage>
</organism>
<proteinExistence type="predicted"/>